<evidence type="ECO:0000256" key="4">
    <source>
        <dbReference type="ARBA" id="ARBA00023204"/>
    </source>
</evidence>
<evidence type="ECO:0000256" key="6">
    <source>
        <dbReference type="SAM" id="MobiDB-lite"/>
    </source>
</evidence>
<accession>A0A8J4C1B0</accession>
<evidence type="ECO:0000256" key="3">
    <source>
        <dbReference type="ARBA" id="ARBA00022763"/>
    </source>
</evidence>
<dbReference type="Gene3D" id="3.70.10.10">
    <property type="match status" value="2"/>
</dbReference>
<gene>
    <name evidence="7" type="ORF">Vretifemale_2910</name>
</gene>
<evidence type="ECO:0000313" key="8">
    <source>
        <dbReference type="Proteomes" id="UP000747110"/>
    </source>
</evidence>
<dbReference type="OrthoDB" id="337581at2759"/>
<proteinExistence type="inferred from homology"/>
<keyword evidence="8" id="KW-1185">Reference proteome</keyword>
<reference evidence="7" key="1">
    <citation type="journal article" date="2021" name="Proc. Natl. Acad. Sci. U.S.A.">
        <title>Three genomes in the algal genus Volvox reveal the fate of a haploid sex-determining region after a transition to homothallism.</title>
        <authorList>
            <person name="Yamamoto K."/>
            <person name="Hamaji T."/>
            <person name="Kawai-Toyooka H."/>
            <person name="Matsuzaki R."/>
            <person name="Takahashi F."/>
            <person name="Nishimura Y."/>
            <person name="Kawachi M."/>
            <person name="Noguchi H."/>
            <person name="Minakuchi Y."/>
            <person name="Umen J.G."/>
            <person name="Toyoda A."/>
            <person name="Nozaki H."/>
        </authorList>
    </citation>
    <scope>NUCLEOTIDE SEQUENCE</scope>
    <source>
        <strain evidence="7">NIES-3786</strain>
    </source>
</reference>
<dbReference type="InterPro" id="IPR003021">
    <property type="entry name" value="Rad1_Rec1_Rad17"/>
</dbReference>
<evidence type="ECO:0000256" key="2">
    <source>
        <dbReference type="ARBA" id="ARBA00010991"/>
    </source>
</evidence>
<dbReference type="EMBL" id="BNCP01000004">
    <property type="protein sequence ID" value="GIL72583.1"/>
    <property type="molecule type" value="Genomic_DNA"/>
</dbReference>
<evidence type="ECO:0000313" key="7">
    <source>
        <dbReference type="EMBL" id="GIL72583.1"/>
    </source>
</evidence>
<sequence length="357" mass="38637">MMQPLLNMQEMNKRSFWEFRTYGASRQRCTAFAREISRQVIRDQSWAQNIGLCVMIRKFSLQTCTVSISAGGVSVVWEDESKALQGSVFLKPELFSRFVCGAEVRHEFGLQLQLLLDTLALFASAAAPMTAYYPGSQGELVCEMNDSAAAVAAATGVAQRIGNPGGGRESNGRPGSVCTWARIVGLQAETVVDLGEYWTEPASSFLCQGLVLKGAIEDLEWPGGAVEVLMQQDPQRLMLSATGHGSLEVELPTTQISGFTCQQPEVRHSYKYRHCKAAFCSLPHPRDCAAVSTKVSVDVHGLLKVTHMLGLEPSAGSGGAGGSRGAHEQGTQASQRAYDNSKIAIVQFLLQPTEETT</sequence>
<comment type="similarity">
    <text evidence="2">Belongs to the rad1 family.</text>
</comment>
<name>A0A8J4C1B0_9CHLO</name>
<dbReference type="PANTHER" id="PTHR10870:SF0">
    <property type="entry name" value="CELL CYCLE CHECKPOINT PROTEIN RAD1"/>
    <property type="match status" value="1"/>
</dbReference>
<evidence type="ECO:0000256" key="5">
    <source>
        <dbReference type="ARBA" id="ARBA00023242"/>
    </source>
</evidence>
<keyword evidence="5" id="KW-0539">Nucleus</keyword>
<keyword evidence="4" id="KW-0234">DNA repair</keyword>
<dbReference type="Pfam" id="PF02144">
    <property type="entry name" value="Rad1"/>
    <property type="match status" value="1"/>
</dbReference>
<dbReference type="GO" id="GO:0030896">
    <property type="term" value="C:checkpoint clamp complex"/>
    <property type="evidence" value="ECO:0007669"/>
    <property type="project" value="TreeGrafter"/>
</dbReference>
<dbReference type="GO" id="GO:0006281">
    <property type="term" value="P:DNA repair"/>
    <property type="evidence" value="ECO:0007669"/>
    <property type="project" value="UniProtKB-KW"/>
</dbReference>
<protein>
    <submittedName>
        <fullName evidence="7">Uncharacterized protein</fullName>
    </submittedName>
</protein>
<dbReference type="Proteomes" id="UP000747110">
    <property type="component" value="Unassembled WGS sequence"/>
</dbReference>
<dbReference type="AlphaFoldDB" id="A0A8J4C1B0"/>
<feature type="region of interest" description="Disordered" evidence="6">
    <location>
        <begin position="314"/>
        <end position="336"/>
    </location>
</feature>
<organism evidence="7 8">
    <name type="scientific">Volvox reticuliferus</name>
    <dbReference type="NCBI Taxonomy" id="1737510"/>
    <lineage>
        <taxon>Eukaryota</taxon>
        <taxon>Viridiplantae</taxon>
        <taxon>Chlorophyta</taxon>
        <taxon>core chlorophytes</taxon>
        <taxon>Chlorophyceae</taxon>
        <taxon>CS clade</taxon>
        <taxon>Chlamydomonadales</taxon>
        <taxon>Volvocaceae</taxon>
        <taxon>Volvox</taxon>
    </lineage>
</organism>
<evidence type="ECO:0000256" key="1">
    <source>
        <dbReference type="ARBA" id="ARBA00004123"/>
    </source>
</evidence>
<dbReference type="GO" id="GO:0000077">
    <property type="term" value="P:DNA damage checkpoint signaling"/>
    <property type="evidence" value="ECO:0007669"/>
    <property type="project" value="InterPro"/>
</dbReference>
<dbReference type="PANTHER" id="PTHR10870">
    <property type="entry name" value="CELL CYCLE CHECKPOINT PROTEIN RAD1"/>
    <property type="match status" value="1"/>
</dbReference>
<comment type="caution">
    <text evidence="7">The sequence shown here is derived from an EMBL/GenBank/DDBJ whole genome shotgun (WGS) entry which is preliminary data.</text>
</comment>
<comment type="subcellular location">
    <subcellularLocation>
        <location evidence="1">Nucleus</location>
    </subcellularLocation>
</comment>
<keyword evidence="3" id="KW-0227">DNA damage</keyword>